<feature type="region of interest" description="Disordered" evidence="1">
    <location>
        <begin position="60"/>
        <end position="79"/>
    </location>
</feature>
<feature type="signal peptide" evidence="2">
    <location>
        <begin position="1"/>
        <end position="20"/>
    </location>
</feature>
<reference evidence="3 4" key="1">
    <citation type="submission" date="2021-08" db="EMBL/GenBank/DDBJ databases">
        <title>Draft genome sequence of Mycolicibacterium sp. NGTWS1702 strain.</title>
        <authorList>
            <person name="Matsumoto M."/>
            <person name="Tang B.C.C."/>
            <person name="Machida Y."/>
            <person name="Matoyama H."/>
            <person name="Kishihara T."/>
            <person name="Sato S."/>
            <person name="Kondo I."/>
            <person name="Sano M."/>
            <person name="Kato G."/>
        </authorList>
    </citation>
    <scope>NUCLEOTIDE SEQUENCE [LARGE SCALE GENOMIC DNA]</scope>
    <source>
        <strain evidence="3 4">NGTWSNA01</strain>
    </source>
</reference>
<dbReference type="PROSITE" id="PS51257">
    <property type="entry name" value="PROKAR_LIPOPROTEIN"/>
    <property type="match status" value="1"/>
</dbReference>
<keyword evidence="4" id="KW-1185">Reference proteome</keyword>
<evidence type="ECO:0000313" key="3">
    <source>
        <dbReference type="EMBL" id="GJF11191.1"/>
    </source>
</evidence>
<feature type="chain" id="PRO_5047285346" description="DUF5642 domain-containing protein" evidence="2">
    <location>
        <begin position="21"/>
        <end position="223"/>
    </location>
</feature>
<dbReference type="Proteomes" id="UP001060504">
    <property type="component" value="Unassembled WGS sequence"/>
</dbReference>
<organism evidence="3 4">
    <name type="scientific">Mycolicibacterium cyprinidarum</name>
    <dbReference type="NCBI Taxonomy" id="2860311"/>
    <lineage>
        <taxon>Bacteria</taxon>
        <taxon>Bacillati</taxon>
        <taxon>Actinomycetota</taxon>
        <taxon>Actinomycetes</taxon>
        <taxon>Mycobacteriales</taxon>
        <taxon>Mycobacteriaceae</taxon>
        <taxon>Mycolicibacterium</taxon>
    </lineage>
</organism>
<accession>A0ABQ4V6G4</accession>
<evidence type="ECO:0000256" key="1">
    <source>
        <dbReference type="SAM" id="MobiDB-lite"/>
    </source>
</evidence>
<name>A0ABQ4V6G4_9MYCO</name>
<gene>
    <name evidence="3" type="ORF">NGTWS1702_08060</name>
</gene>
<comment type="caution">
    <text evidence="3">The sequence shown here is derived from an EMBL/GenBank/DDBJ whole genome shotgun (WGS) entry which is preliminary data.</text>
</comment>
<protein>
    <recommendedName>
        <fullName evidence="5">DUF5642 domain-containing protein</fullName>
    </recommendedName>
</protein>
<proteinExistence type="predicted"/>
<evidence type="ECO:0000256" key="2">
    <source>
        <dbReference type="SAM" id="SignalP"/>
    </source>
</evidence>
<sequence length="223" mass="23537">MTGRQVAGAAAAMLVAVVLAGCSHVVTGTANWPGARLDRAVLTEGDFAPGVRYQRIIMDRGEPDGANAPPPMLSSPKGCTDGLTRDIASTAERGAGSAAEYVVAYDGARMLITVLTWPLNLEKLAATAERCAEYQTFFDPSDAGIPVTTTRLSSPRGDALVYQQTMHLGGDESSVYFSFENVGHMAVFAIAFPTLDRSIPVKGTLPQTFLEITGRQAARAEGV</sequence>
<dbReference type="EMBL" id="BPRH01000875">
    <property type="protein sequence ID" value="GJF11191.1"/>
    <property type="molecule type" value="Genomic_DNA"/>
</dbReference>
<keyword evidence="2" id="KW-0732">Signal</keyword>
<evidence type="ECO:0000313" key="4">
    <source>
        <dbReference type="Proteomes" id="UP001060504"/>
    </source>
</evidence>
<evidence type="ECO:0008006" key="5">
    <source>
        <dbReference type="Google" id="ProtNLM"/>
    </source>
</evidence>